<dbReference type="InterPro" id="IPR033053">
    <property type="entry name" value="Hir3/CABIN1"/>
</dbReference>
<dbReference type="InterPro" id="IPR011990">
    <property type="entry name" value="TPR-like_helical_dom_sf"/>
</dbReference>
<dbReference type="Gene3D" id="1.25.40.10">
    <property type="entry name" value="Tetratricopeptide repeat domain"/>
    <property type="match status" value="1"/>
</dbReference>
<evidence type="ECO:0000256" key="3">
    <source>
        <dbReference type="PROSITE-ProRule" id="PRU00339"/>
    </source>
</evidence>
<feature type="compositionally biased region" description="Basic and acidic residues" evidence="5">
    <location>
        <begin position="1394"/>
        <end position="1407"/>
    </location>
</feature>
<dbReference type="EMBL" id="JARGDH010000002">
    <property type="protein sequence ID" value="KAL0277687.1"/>
    <property type="molecule type" value="Genomic_DNA"/>
</dbReference>
<feature type="compositionally biased region" description="Polar residues" evidence="5">
    <location>
        <begin position="1526"/>
        <end position="1538"/>
    </location>
</feature>
<evidence type="ECO:0000313" key="6">
    <source>
        <dbReference type="EMBL" id="KAL0277686.1"/>
    </source>
</evidence>
<sequence length="2095" mass="240647">MLRITALNDEESRTSEDNIVHPKEPSQEVQEENALKSYNEALQDQKLGNLEKAVAVYKQLIESKLLTRIKPDKESQKPRRADNICSLYAKPSLMLKYSCLKNLAVISQSRNELEEALDYYSQALDIEGTDVSVWHKAGLVAMKLSYINVAFDFFCKGLECSPRHWLCLDNTIICLFVLGDFMNCLHFISCAFALDSNYTRGHILRDQIFSEQPSLSEDIKMYFPNINLCTGVKIGEREEVKDMLKKEVLDIRTRYCEKMQDRTKSQLHKREVYEPSKCLDSQTWSSLGDFILYVNTELSERKDIGFLSPVSLKDALPKHINTGETNQEDADKARDGEKEDAAKDNKEEQGVSKEQAEEGEKKSRKSRGSALMEELLWSGKRRSARVRSSLRGNPEPMDVAEALRRILPRKLLHKTKQSKAEQPPDSKSLEENSMDTMDLYRLFERQESAEERRQKEEQERSEVEHDIGQIVESEGYFGTKEEASDVAAFLETNENKTIIDLIKSYVLALETHWKKTWPNVLPSIYIRCYRLMKKYYQTNFKLCCDESDFKELVVEAGTVVLYGELCLEYNSANRNINQNAQKLETNLDLSFMQNIMELIDRSYLFESDQKYFEFLVRLYWLRCHLFLMKNQTNLAIATLNELISCYDLYPDCSSTVITLKNNRKNNVISKPIVEEFLVYQSRKRSLAEVVRLYEDASYQELTEILKETFTSGQDDVGSQFKEHENELVSRQTQLSMLINGLYHLNEYKECLYWLETCCYELLQKAPPSSFYTPQEQVEEQEESWMVVLDRFLVAMEDCLKLGNLTIYEALPHNRVSRFVQTLCHAICKELEDSDRPPCPARPWIMLNTILIGLENCEKQDSNSVAGDDDDESDIPSSVLILFTAHEYLGRREWCSCNESVLLYLIMDQVIPNIRNPEWSPFRETIQQHLEQVVYCLYSHPSKKAKARYLTEHNVTSIPLTWKRGIQLFDLFRPDETPSYDSLRVNLISSETEVLFRRIAALIPDENDPVQNSEKMMDFIVGKRNDVPEATVKLPETVKDLFYILGDYYFKTHESAKAVNYLLIDLCANPDRVDSWASMALSRASILEQQLNSCDPVKDEVFLQDALSALRCYEHCLQLDSTQCALWIEYGTFVYTIHSFCSQRMKLESHSLGMEKFEELETTKNKMLDTAKQAFVNANLIWYEVKEESERQDERWLHHYMLGKISEKHGDLNYFEHYEKAAELLYENEAEYPTKIGYTTPQTLAIEALEVYYRIHVCVIKNLELNEGKPLDQKTKQIFNKYLDLVGKGHFVKQMSKSDLVKMKAKEAEAAAQNAKRMKIIKDLLDEMVTKIEEKEKEDQEVIIVQNEVRVKSEVDVPLEDNGSKTRNSQDHRGSSSGGNSPERKRMRGSSSEVEIVKIIDNTEEKKLSKGVKQTKPFKKPEPGYNSEALESDSRYYITLDDFQNQPQDSNQPPKKKRRGSHISISSSSGASDDVKYDDDSSSSSSSSETSSSSPSSSSSSKDSSRSGENNKEDAKVSDVERKSKVNESTPEESSTPDTADNEEKASPIPDKSEDDMLRKCLLALETCAIRFPQHYKSVYRLAHFYFRSKEHRDLGKCKDLLLGRYQTPNGTITGLFADRKNTNFFNGIWRIPAGDVDRPGSFASHMSRSVLLLMEVLRDLNDHKMLLELCLQLRKVPEPDKKYLREDERNQLSVQAINLSVKTLRKNVRESTVMTLPIVLDSYRCYQKVQKHYPHRESVFGDILLDAFKRLGKGDKCTLEQAIKFCQSEISTSKNKTPRNVNSNPGMTAKSKPPKAKKEERKKSTPKPQITAKPIAKAAKTKKPIEMKKKPVINMMYNNLLADPACLSAVLKSSMTVNAIEEIRKASSAGTYVELMKPPAPPKPEKPPKPMSEPSHVSSLFEKMNMAFSQQIMEQMKLMSNPSIYHYQNYPMDYGGDYFKQYNSIYNNALMGNYLSQLQEYKKPKVKKPNPRTVLKSEIAKETAPPKEEKKPTKTNFNIEDILGKPSTSQAKPQSPNVLTPSQINMSIEDKIKSAFHDLDNPREQVEAINLSPIRKKVPERTRDDHVESSSKRICRGPGYTTEKEGDIEVVVIDD</sequence>
<feature type="compositionally biased region" description="Basic and acidic residues" evidence="5">
    <location>
        <begin position="2057"/>
        <end position="2071"/>
    </location>
</feature>
<comment type="subcellular location">
    <subcellularLocation>
        <location evidence="1">Nucleus</location>
    </subcellularLocation>
</comment>
<dbReference type="EMBL" id="JARGDH010000002">
    <property type="protein sequence ID" value="KAL0277686.1"/>
    <property type="molecule type" value="Genomic_DNA"/>
</dbReference>
<feature type="compositionally biased region" description="Basic and acidic residues" evidence="5">
    <location>
        <begin position="1502"/>
        <end position="1525"/>
    </location>
</feature>
<dbReference type="PANTHER" id="PTHR15502">
    <property type="entry name" value="CALCINEURIN-BINDING PROTEIN CABIN 1-RELATED"/>
    <property type="match status" value="1"/>
</dbReference>
<feature type="compositionally biased region" description="Polar residues" evidence="5">
    <location>
        <begin position="2006"/>
        <end position="2021"/>
    </location>
</feature>
<evidence type="ECO:0000256" key="4">
    <source>
        <dbReference type="SAM" id="Coils"/>
    </source>
</evidence>
<comment type="caution">
    <text evidence="6">The sequence shown here is derived from an EMBL/GenBank/DDBJ whole genome shotgun (WGS) entry which is preliminary data.</text>
</comment>
<keyword evidence="2" id="KW-0539">Nucleus</keyword>
<dbReference type="GO" id="GO:0005634">
    <property type="term" value="C:nucleus"/>
    <property type="evidence" value="ECO:0007669"/>
    <property type="project" value="UniProtKB-SubCell"/>
</dbReference>
<evidence type="ECO:0000256" key="2">
    <source>
        <dbReference type="ARBA" id="ARBA00023242"/>
    </source>
</evidence>
<feature type="compositionally biased region" description="Basic and acidic residues" evidence="5">
    <location>
        <begin position="1361"/>
        <end position="1373"/>
    </location>
</feature>
<feature type="coiled-coil region" evidence="4">
    <location>
        <begin position="439"/>
        <end position="466"/>
    </location>
</feature>
<dbReference type="PANTHER" id="PTHR15502:SF7">
    <property type="entry name" value="CALCINEURIN-BINDING PROTEIN CABIN-1"/>
    <property type="match status" value="1"/>
</dbReference>
<feature type="region of interest" description="Disordered" evidence="5">
    <location>
        <begin position="2053"/>
        <end position="2081"/>
    </location>
</feature>
<evidence type="ECO:0000256" key="1">
    <source>
        <dbReference type="ARBA" id="ARBA00004123"/>
    </source>
</evidence>
<dbReference type="SUPFAM" id="SSF48452">
    <property type="entry name" value="TPR-like"/>
    <property type="match status" value="1"/>
</dbReference>
<evidence type="ECO:0000256" key="5">
    <source>
        <dbReference type="SAM" id="MobiDB-lite"/>
    </source>
</evidence>
<dbReference type="PROSITE" id="PS50005">
    <property type="entry name" value="TPR"/>
    <property type="match status" value="1"/>
</dbReference>
<gene>
    <name evidence="6" type="ORF">PYX00_004892</name>
</gene>
<reference evidence="6" key="1">
    <citation type="journal article" date="2024" name="Gigascience">
        <title>Chromosome-level genome of the poultry shaft louse Menopon gallinae provides insight into the host-switching and adaptive evolution of parasitic lice.</title>
        <authorList>
            <person name="Xu Y."/>
            <person name="Ma L."/>
            <person name="Liu S."/>
            <person name="Liang Y."/>
            <person name="Liu Q."/>
            <person name="He Z."/>
            <person name="Tian L."/>
            <person name="Duan Y."/>
            <person name="Cai W."/>
            <person name="Li H."/>
            <person name="Song F."/>
        </authorList>
    </citation>
    <scope>NUCLEOTIDE SEQUENCE</scope>
    <source>
        <strain evidence="6">Cailab_2023a</strain>
    </source>
</reference>
<dbReference type="GO" id="GO:0006325">
    <property type="term" value="P:chromatin organization"/>
    <property type="evidence" value="ECO:0007669"/>
    <property type="project" value="InterPro"/>
</dbReference>
<feature type="compositionally biased region" description="Low complexity" evidence="5">
    <location>
        <begin position="1481"/>
        <end position="1501"/>
    </location>
</feature>
<feature type="compositionally biased region" description="Basic and acidic residues" evidence="5">
    <location>
        <begin position="1978"/>
        <end position="1992"/>
    </location>
</feature>
<feature type="region of interest" description="Disordered" evidence="5">
    <location>
        <begin position="411"/>
        <end position="433"/>
    </location>
</feature>
<feature type="compositionally biased region" description="Basic and acidic residues" evidence="5">
    <location>
        <begin position="10"/>
        <end position="26"/>
    </location>
</feature>
<feature type="region of interest" description="Disordered" evidence="5">
    <location>
        <begin position="1773"/>
        <end position="1822"/>
    </location>
</feature>
<proteinExistence type="predicted"/>
<keyword evidence="4" id="KW-0175">Coiled coil</keyword>
<accession>A0AAW2I734</accession>
<feature type="compositionally biased region" description="Low complexity" evidence="5">
    <location>
        <begin position="1806"/>
        <end position="1818"/>
    </location>
</feature>
<feature type="region of interest" description="Disordered" evidence="5">
    <location>
        <begin position="1354"/>
        <end position="1552"/>
    </location>
</feature>
<feature type="region of interest" description="Disordered" evidence="5">
    <location>
        <begin position="318"/>
        <end position="370"/>
    </location>
</feature>
<feature type="compositionally biased region" description="Basic and acidic residues" evidence="5">
    <location>
        <begin position="1541"/>
        <end position="1552"/>
    </location>
</feature>
<dbReference type="GO" id="GO:0031491">
    <property type="term" value="F:nucleosome binding"/>
    <property type="evidence" value="ECO:0007669"/>
    <property type="project" value="TreeGrafter"/>
</dbReference>
<evidence type="ECO:0008006" key="7">
    <source>
        <dbReference type="Google" id="ProtNLM"/>
    </source>
</evidence>
<feature type="region of interest" description="Disordered" evidence="5">
    <location>
        <begin position="1"/>
        <end position="33"/>
    </location>
</feature>
<name>A0AAW2I734_9NEOP</name>
<dbReference type="EMBL" id="JARGDH010000002">
    <property type="protein sequence ID" value="KAL0277685.1"/>
    <property type="molecule type" value="Genomic_DNA"/>
</dbReference>
<feature type="repeat" description="TPR" evidence="3">
    <location>
        <begin position="97"/>
        <end position="130"/>
    </location>
</feature>
<protein>
    <recommendedName>
        <fullName evidence="7">Calcineurin-binding protein cabin-1</fullName>
    </recommendedName>
</protein>
<feature type="region of interest" description="Disordered" evidence="5">
    <location>
        <begin position="1978"/>
        <end position="2021"/>
    </location>
</feature>
<feature type="compositionally biased region" description="Polar residues" evidence="5">
    <location>
        <begin position="1773"/>
        <end position="1786"/>
    </location>
</feature>
<feature type="compositionally biased region" description="Basic and acidic residues" evidence="5">
    <location>
        <begin position="329"/>
        <end position="361"/>
    </location>
</feature>
<dbReference type="SMART" id="SM00028">
    <property type="entry name" value="TPR"/>
    <property type="match status" value="3"/>
</dbReference>
<dbReference type="InterPro" id="IPR019734">
    <property type="entry name" value="TPR_rpt"/>
</dbReference>
<feature type="compositionally biased region" description="Low complexity" evidence="5">
    <location>
        <begin position="1461"/>
        <end position="1471"/>
    </location>
</feature>
<dbReference type="EMBL" id="JARGDH010000002">
    <property type="protein sequence ID" value="KAL0277684.1"/>
    <property type="molecule type" value="Genomic_DNA"/>
</dbReference>
<feature type="compositionally biased region" description="Polar residues" evidence="5">
    <location>
        <begin position="1441"/>
        <end position="1452"/>
    </location>
</feature>
<feature type="compositionally biased region" description="Basic and acidic residues" evidence="5">
    <location>
        <begin position="418"/>
        <end position="430"/>
    </location>
</feature>
<keyword evidence="3" id="KW-0802">TPR repeat</keyword>
<organism evidence="6">
    <name type="scientific">Menopon gallinae</name>
    <name type="common">poultry shaft louse</name>
    <dbReference type="NCBI Taxonomy" id="328185"/>
    <lineage>
        <taxon>Eukaryota</taxon>
        <taxon>Metazoa</taxon>
        <taxon>Ecdysozoa</taxon>
        <taxon>Arthropoda</taxon>
        <taxon>Hexapoda</taxon>
        <taxon>Insecta</taxon>
        <taxon>Pterygota</taxon>
        <taxon>Neoptera</taxon>
        <taxon>Paraneoptera</taxon>
        <taxon>Psocodea</taxon>
        <taxon>Troctomorpha</taxon>
        <taxon>Phthiraptera</taxon>
        <taxon>Amblycera</taxon>
        <taxon>Menoponidae</taxon>
        <taxon>Menopon</taxon>
    </lineage>
</organism>